<reference evidence="2" key="1">
    <citation type="submission" date="2021-12" db="EMBL/GenBank/DDBJ databases">
        <authorList>
            <person name="King R."/>
        </authorList>
    </citation>
    <scope>NUCLEOTIDE SEQUENCE</scope>
</reference>
<dbReference type="Proteomes" id="UP001153714">
    <property type="component" value="Chromosome 22"/>
</dbReference>
<gene>
    <name evidence="2" type="ORF">DIATSA_LOCUS8208</name>
</gene>
<accession>A0A9N9WDN2</accession>
<dbReference type="EMBL" id="OU893353">
    <property type="protein sequence ID" value="CAG9790542.1"/>
    <property type="molecule type" value="Genomic_DNA"/>
</dbReference>
<protein>
    <submittedName>
        <fullName evidence="2">Uncharacterized protein</fullName>
    </submittedName>
</protein>
<evidence type="ECO:0000313" key="3">
    <source>
        <dbReference type="Proteomes" id="UP001153714"/>
    </source>
</evidence>
<feature type="signal peptide" evidence="1">
    <location>
        <begin position="1"/>
        <end position="17"/>
    </location>
</feature>
<evidence type="ECO:0000256" key="1">
    <source>
        <dbReference type="SAM" id="SignalP"/>
    </source>
</evidence>
<keyword evidence="3" id="KW-1185">Reference proteome</keyword>
<name>A0A9N9WDN2_9NEOP</name>
<feature type="chain" id="PRO_5040466584" evidence="1">
    <location>
        <begin position="18"/>
        <end position="84"/>
    </location>
</feature>
<evidence type="ECO:0000313" key="2">
    <source>
        <dbReference type="EMBL" id="CAG9790542.1"/>
    </source>
</evidence>
<dbReference type="AlphaFoldDB" id="A0A9N9WDN2"/>
<reference evidence="2" key="2">
    <citation type="submission" date="2022-10" db="EMBL/GenBank/DDBJ databases">
        <authorList>
            <consortium name="ENA_rothamsted_submissions"/>
            <consortium name="culmorum"/>
            <person name="King R."/>
        </authorList>
    </citation>
    <scope>NUCLEOTIDE SEQUENCE</scope>
</reference>
<organism evidence="2 3">
    <name type="scientific">Diatraea saccharalis</name>
    <name type="common">sugarcane borer</name>
    <dbReference type="NCBI Taxonomy" id="40085"/>
    <lineage>
        <taxon>Eukaryota</taxon>
        <taxon>Metazoa</taxon>
        <taxon>Ecdysozoa</taxon>
        <taxon>Arthropoda</taxon>
        <taxon>Hexapoda</taxon>
        <taxon>Insecta</taxon>
        <taxon>Pterygota</taxon>
        <taxon>Neoptera</taxon>
        <taxon>Endopterygota</taxon>
        <taxon>Lepidoptera</taxon>
        <taxon>Glossata</taxon>
        <taxon>Ditrysia</taxon>
        <taxon>Pyraloidea</taxon>
        <taxon>Crambidae</taxon>
        <taxon>Crambinae</taxon>
        <taxon>Diatraea</taxon>
    </lineage>
</organism>
<keyword evidence="1" id="KW-0732">Signal</keyword>
<dbReference type="PROSITE" id="PS51257">
    <property type="entry name" value="PROKAR_LIPOPROTEIN"/>
    <property type="match status" value="1"/>
</dbReference>
<sequence>MWYRWRGGEAIWVVLSAANAPLPPAALHAAAACLHTSHDYYRFKELFGEYRGASAALDVIALNAAWVARADADLVNYFNAIEKH</sequence>
<dbReference type="OrthoDB" id="6750768at2759"/>
<proteinExistence type="predicted"/>